<dbReference type="SUPFAM" id="SSF56935">
    <property type="entry name" value="Porins"/>
    <property type="match status" value="1"/>
</dbReference>
<evidence type="ECO:0000256" key="2">
    <source>
        <dbReference type="ARBA" id="ARBA00022448"/>
    </source>
</evidence>
<dbReference type="PANTHER" id="PTHR30069:SF53">
    <property type="entry name" value="COLICIN I RECEPTOR-RELATED"/>
    <property type="match status" value="1"/>
</dbReference>
<comment type="similarity">
    <text evidence="10 11">Belongs to the TonB-dependent receptor family.</text>
</comment>
<evidence type="ECO:0000313" key="16">
    <source>
        <dbReference type="Proteomes" id="UP001620408"/>
    </source>
</evidence>
<evidence type="ECO:0000256" key="5">
    <source>
        <dbReference type="ARBA" id="ARBA00022729"/>
    </source>
</evidence>
<dbReference type="PROSITE" id="PS52016">
    <property type="entry name" value="TONB_DEPENDENT_REC_3"/>
    <property type="match status" value="1"/>
</dbReference>
<dbReference type="Gene3D" id="2.40.170.20">
    <property type="entry name" value="TonB-dependent receptor, beta-barrel domain"/>
    <property type="match status" value="1"/>
</dbReference>
<keyword evidence="5 12" id="KW-0732">Signal</keyword>
<evidence type="ECO:0000256" key="4">
    <source>
        <dbReference type="ARBA" id="ARBA00022692"/>
    </source>
</evidence>
<keyword evidence="7 11" id="KW-0798">TonB box</keyword>
<dbReference type="InterPro" id="IPR036942">
    <property type="entry name" value="Beta-barrel_TonB_sf"/>
</dbReference>
<evidence type="ECO:0000256" key="9">
    <source>
        <dbReference type="ARBA" id="ARBA00023237"/>
    </source>
</evidence>
<evidence type="ECO:0000259" key="14">
    <source>
        <dbReference type="Pfam" id="PF07715"/>
    </source>
</evidence>
<keyword evidence="8 10" id="KW-0472">Membrane</keyword>
<dbReference type="Pfam" id="PF00593">
    <property type="entry name" value="TonB_dep_Rec_b-barrel"/>
    <property type="match status" value="1"/>
</dbReference>
<dbReference type="InterPro" id="IPR039426">
    <property type="entry name" value="TonB-dep_rcpt-like"/>
</dbReference>
<dbReference type="Gene3D" id="2.170.130.10">
    <property type="entry name" value="TonB-dependent receptor, plug domain"/>
    <property type="match status" value="1"/>
</dbReference>
<keyword evidence="16" id="KW-1185">Reference proteome</keyword>
<keyword evidence="6" id="KW-0406">Ion transport</keyword>
<proteinExistence type="inferred from homology"/>
<evidence type="ECO:0000256" key="11">
    <source>
        <dbReference type="RuleBase" id="RU003357"/>
    </source>
</evidence>
<keyword evidence="4 10" id="KW-0812">Transmembrane</keyword>
<feature type="chain" id="PRO_5046914037" evidence="12">
    <location>
        <begin position="28"/>
        <end position="755"/>
    </location>
</feature>
<comment type="subcellular location">
    <subcellularLocation>
        <location evidence="1 10">Cell outer membrane</location>
        <topology evidence="1 10">Multi-pass membrane protein</topology>
    </subcellularLocation>
</comment>
<dbReference type="EMBL" id="JADIKD010000011">
    <property type="protein sequence ID" value="MFK2918245.1"/>
    <property type="molecule type" value="Genomic_DNA"/>
</dbReference>
<comment type="caution">
    <text evidence="15">The sequence shown here is derived from an EMBL/GenBank/DDBJ whole genome shotgun (WGS) entry which is preliminary data.</text>
</comment>
<feature type="signal peptide" evidence="12">
    <location>
        <begin position="1"/>
        <end position="27"/>
    </location>
</feature>
<evidence type="ECO:0000256" key="12">
    <source>
        <dbReference type="SAM" id="SignalP"/>
    </source>
</evidence>
<evidence type="ECO:0000256" key="1">
    <source>
        <dbReference type="ARBA" id="ARBA00004571"/>
    </source>
</evidence>
<evidence type="ECO:0000256" key="7">
    <source>
        <dbReference type="ARBA" id="ARBA00023077"/>
    </source>
</evidence>
<evidence type="ECO:0000256" key="10">
    <source>
        <dbReference type="PROSITE-ProRule" id="PRU01360"/>
    </source>
</evidence>
<evidence type="ECO:0000259" key="13">
    <source>
        <dbReference type="Pfam" id="PF00593"/>
    </source>
</evidence>
<dbReference type="PANTHER" id="PTHR30069">
    <property type="entry name" value="TONB-DEPENDENT OUTER MEMBRANE RECEPTOR"/>
    <property type="match status" value="1"/>
</dbReference>
<reference evidence="15 16" key="1">
    <citation type="submission" date="2020-10" db="EMBL/GenBank/DDBJ databases">
        <title>Phylogeny of dyella-like bacteria.</title>
        <authorList>
            <person name="Fu J."/>
        </authorList>
    </citation>
    <scope>NUCLEOTIDE SEQUENCE [LARGE SCALE GENOMIC DNA]</scope>
    <source>
        <strain evidence="15 16">BB4</strain>
    </source>
</reference>
<gene>
    <name evidence="15" type="ORF">ISS97_13315</name>
</gene>
<keyword evidence="3 10" id="KW-1134">Transmembrane beta strand</keyword>
<protein>
    <submittedName>
        <fullName evidence="15">TonB-dependent receptor</fullName>
    </submittedName>
</protein>
<dbReference type="Proteomes" id="UP001620408">
    <property type="component" value="Unassembled WGS sequence"/>
</dbReference>
<dbReference type="Pfam" id="PF07715">
    <property type="entry name" value="Plug"/>
    <property type="match status" value="1"/>
</dbReference>
<keyword evidence="9 10" id="KW-0998">Cell outer membrane</keyword>
<evidence type="ECO:0000256" key="3">
    <source>
        <dbReference type="ARBA" id="ARBA00022452"/>
    </source>
</evidence>
<dbReference type="CDD" id="cd01347">
    <property type="entry name" value="ligand_gated_channel"/>
    <property type="match status" value="1"/>
</dbReference>
<evidence type="ECO:0000256" key="6">
    <source>
        <dbReference type="ARBA" id="ARBA00023065"/>
    </source>
</evidence>
<dbReference type="InterPro" id="IPR037066">
    <property type="entry name" value="Plug_dom_sf"/>
</dbReference>
<organism evidence="15 16">
    <name type="scientific">Dyella koreensis</name>
    <dbReference type="NCBI Taxonomy" id="311235"/>
    <lineage>
        <taxon>Bacteria</taxon>
        <taxon>Pseudomonadati</taxon>
        <taxon>Pseudomonadota</taxon>
        <taxon>Gammaproteobacteria</taxon>
        <taxon>Lysobacterales</taxon>
        <taxon>Rhodanobacteraceae</taxon>
        <taxon>Dyella</taxon>
    </lineage>
</organism>
<feature type="domain" description="TonB-dependent receptor plug" evidence="14">
    <location>
        <begin position="50"/>
        <end position="159"/>
    </location>
</feature>
<evidence type="ECO:0000313" key="15">
    <source>
        <dbReference type="EMBL" id="MFK2918245.1"/>
    </source>
</evidence>
<keyword evidence="2 10" id="KW-0813">Transport</keyword>
<keyword evidence="15" id="KW-0675">Receptor</keyword>
<dbReference type="InterPro" id="IPR000531">
    <property type="entry name" value="Beta-barrel_TonB"/>
</dbReference>
<sequence length="755" mass="83399">MPLNTSPHRLCTLALAIAGSFSATAFAADPQQSTTLEAVHVHASDTHVTETPAVQVRVTRDQLQKHNVTDSSDALKYAPNIQVRKRYIGDPNAVISGRNAGTLQSARSLVYADGLLLSNLMTNGWDGAPRWGMVAPEEIGAVDVLYGPYSALYPGNSMGSTVLIHTRLPEKFVASASAQFMSQDFSDHYGSSGRYNGRNIAATLGNKQGRWSWMLAVNKLDNNGQPMQYATAKAGGNAKLAVPVQGATLDRNPNGTPRLVYGANTIEHTEQTQAKLKVGVDITDHIAAQFTLGWWHNHAEDRTRSLIRDAGGHPVYTGVISAFGQTWTLPTSGLAPFATHETHALYGVELNGRFDNGWRWTAVGSKYDFLRSQQRTASLTPPVGAVGGPGTVADLGGSGWETWDLRSSGPLGEQHMLYAGLHGDRYILDSRVNNASDWRGNADGSQQSAFGGRTRTYAAYLQDVWSFAPAWALTLGGRWEQWRAYDGLRANASTRLRYADRQRTDFSPKAALSWDFAEDWQLRLASGKAVRYPTVNELFQGSISANAIVNNNPNLRPERDWSTDLTLLRHLSNGHWRVSVFQDRIADSLYSQTDITVTPTVTNIQNVDKVRVRGIEGEIALTDVWTQGLDLQASVAFNNAKTLDDRQYPLANGKWFPRIPKVRATLVADYRFAPGWDASLAIRHSGRQYGTLDNSDFVNTYGAVSRFTVADAKLRWNFAPPWTVSMGVDNLTNEHYWVYHPYAGRTWFAEARWDY</sequence>
<feature type="domain" description="TonB-dependent receptor-like beta-barrel" evidence="13">
    <location>
        <begin position="322"/>
        <end position="731"/>
    </location>
</feature>
<accession>A0ABW8K6M6</accession>
<evidence type="ECO:0000256" key="8">
    <source>
        <dbReference type="ARBA" id="ARBA00023136"/>
    </source>
</evidence>
<name>A0ABW8K6M6_9GAMM</name>
<dbReference type="InterPro" id="IPR012910">
    <property type="entry name" value="Plug_dom"/>
</dbReference>